<name>J7GAH2_9CRYP</name>
<geneLocation type="nucleomorph" evidence="2"/>
<accession>J7GAH2</accession>
<sequence length="394" mass="45481">MGKNLAENKKNAFFQKIQLKAGSKNYVAKFLKNSLKKNSLKIKKKFLIIIFLQSAKNLVYVETIGNIEKKNLLLILNFSNIVSEEIKIYKKLFKIFHVFTSIPSIKSGNLMQIIKGRNKNSKVKVDYLYNDFSFVFFFPSKEILTKPKTERNRKSSSKKIFFIGNILEKIRNDALMPLNPSKSVQNVKKISSQIKLVNQNFLYSSLKNKKMLFQFINFKIGTVFWSKNENIFKILVEKKFEGLKLLDFGNAIKTYLFIDFFQNFVEVKNPKCKGLDCFGNIFFQNEEVKIVSGKFKNYHGKVKFLKDNCAFIHCPVIFRNGGIFSLLCNEVMVCSKKTIKKRYLVSSSPSQMKIEKGPLKGFENKIINQTTEKAEIEISTIGKVVNISKKISLS</sequence>
<dbReference type="InterPro" id="IPR041977">
    <property type="entry name" value="KOW_Spt5_4"/>
</dbReference>
<proteinExistence type="predicted"/>
<evidence type="ECO:0000259" key="1">
    <source>
        <dbReference type="SMART" id="SM00739"/>
    </source>
</evidence>
<evidence type="ECO:0000313" key="2">
    <source>
        <dbReference type="EMBL" id="AFP65475.1"/>
    </source>
</evidence>
<dbReference type="Proteomes" id="UP000243348">
    <property type="component" value="Nucleomorph 2"/>
</dbReference>
<feature type="domain" description="KOW" evidence="1">
    <location>
        <begin position="104"/>
        <end position="131"/>
    </location>
</feature>
<evidence type="ECO:0000313" key="3">
    <source>
        <dbReference type="Proteomes" id="UP000243348"/>
    </source>
</evidence>
<feature type="domain" description="KOW" evidence="1">
    <location>
        <begin position="281"/>
        <end position="308"/>
    </location>
</feature>
<dbReference type="InterPro" id="IPR005824">
    <property type="entry name" value="KOW"/>
</dbReference>
<organism evidence="2 3">
    <name type="scientific">Chroomonas mesostigmatica CCMP1168</name>
    <dbReference type="NCBI Taxonomy" id="1195612"/>
    <lineage>
        <taxon>Eukaryota</taxon>
        <taxon>Cryptophyceae</taxon>
        <taxon>Pyrenomonadales</taxon>
        <taxon>Chroomonadaceae</taxon>
        <taxon>Chroomonas</taxon>
    </lineage>
</organism>
<keyword evidence="2" id="KW-0542">Nucleomorph</keyword>
<dbReference type="SMART" id="SM00739">
    <property type="entry name" value="KOW"/>
    <property type="match status" value="2"/>
</dbReference>
<dbReference type="EMBL" id="CP003681">
    <property type="protein sequence ID" value="AFP65475.1"/>
    <property type="molecule type" value="Genomic_DNA"/>
</dbReference>
<dbReference type="AlphaFoldDB" id="J7GAH2"/>
<dbReference type="Pfam" id="PF23291">
    <property type="entry name" value="KOW4_SPT5"/>
    <property type="match status" value="1"/>
</dbReference>
<reference evidence="2 3" key="1">
    <citation type="journal article" date="2012" name="Genome Biol. Evol.">
        <title>Nucleomorph genome sequence of the cryptophyte alga Chroomonas mesostigmatica CCMP1168 reveals lineage-specific gene loss and genome complexity.</title>
        <authorList>
            <person name="Moore C.E."/>
            <person name="Curtis B."/>
            <person name="Mills T."/>
            <person name="Tanifuji G."/>
            <person name="Archibald J.M."/>
        </authorList>
    </citation>
    <scope>NUCLEOTIDE SEQUENCE [LARGE SCALE GENOMIC DNA]</scope>
    <source>
        <strain evidence="2 3">CCMP1168</strain>
    </source>
</reference>
<gene>
    <name evidence="2" type="ORF">CMESO_307</name>
</gene>
<protein>
    <recommendedName>
        <fullName evidence="1">KOW domain-containing protein</fullName>
    </recommendedName>
</protein>